<dbReference type="EC" id="2.5.1.-" evidence="2"/>
<dbReference type="PANTHER" id="PTHR10291:SF0">
    <property type="entry name" value="DEHYDRODOLICHYL DIPHOSPHATE SYNTHASE 2"/>
    <property type="match status" value="1"/>
</dbReference>
<keyword evidence="1 2" id="KW-0808">Transferase</keyword>
<reference evidence="4" key="1">
    <citation type="submission" date="2022-01" db="EMBL/GenBank/DDBJ databases">
        <authorList>
            <person name="Wang Y."/>
        </authorList>
    </citation>
    <scope>NUCLEOTIDE SEQUENCE</scope>
    <source>
        <strain evidence="4">WB101</strain>
    </source>
</reference>
<evidence type="ECO:0000313" key="4">
    <source>
        <dbReference type="EMBL" id="MCG2589169.1"/>
    </source>
</evidence>
<reference evidence="4" key="2">
    <citation type="submission" date="2024-05" db="EMBL/GenBank/DDBJ databases">
        <title>Rhodohalobacter halophilus gen. nov., sp. nov., a moderately halophilic member of the family Balneolaceae.</title>
        <authorList>
            <person name="Xia J."/>
        </authorList>
    </citation>
    <scope>NUCLEOTIDE SEQUENCE</scope>
    <source>
        <strain evidence="4">WB101</strain>
    </source>
</reference>
<dbReference type="NCBIfam" id="TIGR00055">
    <property type="entry name" value="uppS"/>
    <property type="match status" value="1"/>
</dbReference>
<name>A0ABS9KE80_9BACT</name>
<feature type="binding site" evidence="2">
    <location>
        <begin position="40"/>
        <end position="43"/>
    </location>
    <ligand>
        <name>substrate</name>
    </ligand>
</feature>
<feature type="binding site" evidence="2">
    <location>
        <position position="56"/>
    </location>
    <ligand>
        <name>substrate</name>
    </ligand>
</feature>
<dbReference type="Proteomes" id="UP001165366">
    <property type="component" value="Unassembled WGS sequence"/>
</dbReference>
<feature type="compositionally biased region" description="Polar residues" evidence="3">
    <location>
        <begin position="1"/>
        <end position="12"/>
    </location>
</feature>
<evidence type="ECO:0000256" key="2">
    <source>
        <dbReference type="HAMAP-Rule" id="MF_01139"/>
    </source>
</evidence>
<comment type="cofactor">
    <cofactor evidence="2">
        <name>Mg(2+)</name>
        <dbReference type="ChEBI" id="CHEBI:18420"/>
    </cofactor>
    <text evidence="2">Binds 2 magnesium ions per subunit.</text>
</comment>
<dbReference type="HAMAP" id="MF_01139">
    <property type="entry name" value="ISPT"/>
    <property type="match status" value="1"/>
</dbReference>
<dbReference type="EMBL" id="JAKLWS010000013">
    <property type="protein sequence ID" value="MCG2589169.1"/>
    <property type="molecule type" value="Genomic_DNA"/>
</dbReference>
<dbReference type="PROSITE" id="PS01066">
    <property type="entry name" value="UPP_SYNTHASE"/>
    <property type="match status" value="1"/>
</dbReference>
<feature type="binding site" evidence="2">
    <location>
        <position position="88"/>
    </location>
    <ligand>
        <name>substrate</name>
    </ligand>
</feature>
<dbReference type="CDD" id="cd00475">
    <property type="entry name" value="Cis_IPPS"/>
    <property type="match status" value="1"/>
</dbReference>
<protein>
    <recommendedName>
        <fullName evidence="2">Isoprenyl transferase</fullName>
        <ecNumber evidence="2">2.5.1.-</ecNumber>
    </recommendedName>
</protein>
<feature type="binding site" evidence="2">
    <location>
        <position position="207"/>
    </location>
    <ligand>
        <name>substrate</name>
    </ligand>
</feature>
<comment type="similarity">
    <text evidence="2">Belongs to the UPP synthase family.</text>
</comment>
<proteinExistence type="inferred from homology"/>
<dbReference type="Gene3D" id="3.40.1180.10">
    <property type="entry name" value="Decaprenyl diphosphate synthase-like"/>
    <property type="match status" value="1"/>
</dbReference>
<evidence type="ECO:0000256" key="3">
    <source>
        <dbReference type="SAM" id="MobiDB-lite"/>
    </source>
</evidence>
<dbReference type="InterPro" id="IPR001441">
    <property type="entry name" value="UPP_synth-like"/>
</dbReference>
<dbReference type="RefSeq" id="WP_237854532.1">
    <property type="nucleotide sequence ID" value="NZ_JAKLWS010000013.1"/>
</dbReference>
<keyword evidence="2" id="KW-0479">Metal-binding</keyword>
<accession>A0ABS9KE80</accession>
<feature type="binding site" evidence="2">
    <location>
        <position position="90"/>
    </location>
    <ligand>
        <name>substrate</name>
    </ligand>
</feature>
<comment type="subunit">
    <text evidence="2">Homodimer.</text>
</comment>
<dbReference type="SUPFAM" id="SSF64005">
    <property type="entry name" value="Undecaprenyl diphosphate synthase"/>
    <property type="match status" value="1"/>
</dbReference>
<feature type="binding site" evidence="2">
    <location>
        <begin position="213"/>
        <end position="215"/>
    </location>
    <ligand>
        <name>substrate</name>
    </ligand>
</feature>
<gene>
    <name evidence="4" type="ORF">L6773_11365</name>
</gene>
<feature type="active site" evidence="2">
    <location>
        <position position="39"/>
    </location>
</feature>
<dbReference type="Pfam" id="PF01255">
    <property type="entry name" value="Prenyltransf"/>
    <property type="match status" value="1"/>
</dbReference>
<feature type="binding site" evidence="2">
    <location>
        <begin position="84"/>
        <end position="86"/>
    </location>
    <ligand>
        <name>substrate</name>
    </ligand>
</feature>
<feature type="binding site" evidence="2">
    <location>
        <position position="226"/>
    </location>
    <ligand>
        <name>Mg(2+)</name>
        <dbReference type="ChEBI" id="CHEBI:18420"/>
    </ligand>
</feature>
<organism evidence="4 5">
    <name type="scientific">Rhodohalobacter sulfatireducens</name>
    <dbReference type="NCBI Taxonomy" id="2911366"/>
    <lineage>
        <taxon>Bacteria</taxon>
        <taxon>Pseudomonadati</taxon>
        <taxon>Balneolota</taxon>
        <taxon>Balneolia</taxon>
        <taxon>Balneolales</taxon>
        <taxon>Balneolaceae</taxon>
        <taxon>Rhodohalobacter</taxon>
    </lineage>
</organism>
<feature type="binding site" evidence="2">
    <location>
        <position position="44"/>
    </location>
    <ligand>
        <name>substrate</name>
    </ligand>
</feature>
<feature type="region of interest" description="Disordered" evidence="3">
    <location>
        <begin position="1"/>
        <end position="26"/>
    </location>
</feature>
<keyword evidence="5" id="KW-1185">Reference proteome</keyword>
<dbReference type="InterPro" id="IPR036424">
    <property type="entry name" value="UPP_synth-like_sf"/>
</dbReference>
<dbReference type="NCBIfam" id="NF011405">
    <property type="entry name" value="PRK14830.1"/>
    <property type="match status" value="1"/>
</dbReference>
<comment type="caution">
    <text evidence="4">The sequence shown here is derived from an EMBL/GenBank/DDBJ whole genome shotgun (WGS) entry which is preliminary data.</text>
</comment>
<dbReference type="GO" id="GO:0016740">
    <property type="term" value="F:transferase activity"/>
    <property type="evidence" value="ECO:0007669"/>
    <property type="project" value="UniProtKB-KW"/>
</dbReference>
<comment type="function">
    <text evidence="2">Catalyzes the condensation of isopentenyl diphosphate (IPP) with allylic pyrophosphates generating different type of terpenoids.</text>
</comment>
<keyword evidence="2" id="KW-0460">Magnesium</keyword>
<dbReference type="InterPro" id="IPR018520">
    <property type="entry name" value="UPP_synth-like_CS"/>
</dbReference>
<evidence type="ECO:0000256" key="1">
    <source>
        <dbReference type="ARBA" id="ARBA00022679"/>
    </source>
</evidence>
<sequence>MSLKSLSLTDNQQTEEDKKLQQQVKSSGAIPKHIAVIMDGNGRWAQKKGNIRLFGHKAGVESVRDITESCAQLGVEYLTLYAFSTENWNRPSAEINGLMRLLVQTLRNEAERLNKNDIKLVTIGQTERLPGKCQQMLEEVIELTADNKRMQLCLALSYSGRWDIKEAVKNIAKEVEKGNITPDQIDDDLIGSFLSTASVPDPDLIIRTSGEFRISNFLLWQLAYSELYITETYWPDFRRDELYQAIFSFQKRDRRYGKVKNGHNKSMSASVINQIRS</sequence>
<feature type="active site" description="Proton acceptor" evidence="2">
    <location>
        <position position="87"/>
    </location>
</feature>
<evidence type="ECO:0000313" key="5">
    <source>
        <dbReference type="Proteomes" id="UP001165366"/>
    </source>
</evidence>
<feature type="binding site" evidence="2">
    <location>
        <position position="52"/>
    </location>
    <ligand>
        <name>substrate</name>
    </ligand>
</feature>
<dbReference type="PANTHER" id="PTHR10291">
    <property type="entry name" value="DEHYDRODOLICHYL DIPHOSPHATE SYNTHASE FAMILY MEMBER"/>
    <property type="match status" value="1"/>
</dbReference>
<feature type="binding site" evidence="2">
    <location>
        <position position="39"/>
    </location>
    <ligand>
        <name>Mg(2+)</name>
        <dbReference type="ChEBI" id="CHEBI:18420"/>
    </ligand>
</feature>